<feature type="region of interest" description="Disordered" evidence="1">
    <location>
        <begin position="327"/>
        <end position="350"/>
    </location>
</feature>
<dbReference type="GO" id="GO:0000774">
    <property type="term" value="F:adenyl-nucleotide exchange factor activity"/>
    <property type="evidence" value="ECO:0007669"/>
    <property type="project" value="TreeGrafter"/>
</dbReference>
<keyword evidence="3" id="KW-1185">Reference proteome</keyword>
<sequence>MASGEGPDAWLGLLKWTLSHQDGTEPSDARPMGDEDRAWLEKVVSEGIRDDFKTMTDIYSRLCVYLDRAASNPAPALPSCPHRLAGGEDPTAEGEGSTAVSGAGGAMTTAGTVGIGSGAPSDFVPPQPPPPDTDASASATGAVPATAAGGEGALSTFTVAAPSFTSPPVGQTAAAAAAAGGATSGGVGEGGCTAEELKALEAGVLDDLEVVIDQNRGHPARVDWILRLRNTFSRANAFPTAPVVQELQDVVEQIDMAATFAKIGGFGRLLALVTPSRRPEKLRLRAASLIATLTKNNPPAQAAFSSSRGHKALIEVVAAQVAAAAATSPNNTASPETPGDASDASPPSAPSLSLPLQRAILHALSSSVMGLAPVEDALCLEPGFREFLAQALSQAGEGTGGATGTAGESSKLRSKAAFVLKALISSPEAERARAEALWPAVLGLVAGLEALAAGDEEDPAAALETCIEALLAASRSPDGDRLVRDLGSRVSRVAATRRQVLVETRQAAAAASGGQEDDADSEEYELGLWSEWDALTGPAQ</sequence>
<organism evidence="2 3">
    <name type="scientific">Ectocarpus siliculosus</name>
    <name type="common">Brown alga</name>
    <name type="synonym">Conferva siliculosa</name>
    <dbReference type="NCBI Taxonomy" id="2880"/>
    <lineage>
        <taxon>Eukaryota</taxon>
        <taxon>Sar</taxon>
        <taxon>Stramenopiles</taxon>
        <taxon>Ochrophyta</taxon>
        <taxon>PX clade</taxon>
        <taxon>Phaeophyceae</taxon>
        <taxon>Ectocarpales</taxon>
        <taxon>Ectocarpaceae</taxon>
        <taxon>Ectocarpus</taxon>
    </lineage>
</organism>
<dbReference type="OrthoDB" id="10250458at2759"/>
<reference evidence="2 3" key="1">
    <citation type="journal article" date="2010" name="Nature">
        <title>The Ectocarpus genome and the independent evolution of multicellularity in brown algae.</title>
        <authorList>
            <person name="Cock J.M."/>
            <person name="Sterck L."/>
            <person name="Rouze P."/>
            <person name="Scornet D."/>
            <person name="Allen A.E."/>
            <person name="Amoutzias G."/>
            <person name="Anthouard V."/>
            <person name="Artiguenave F."/>
            <person name="Aury J.M."/>
            <person name="Badger J.H."/>
            <person name="Beszteri B."/>
            <person name="Billiau K."/>
            <person name="Bonnet E."/>
            <person name="Bothwell J.H."/>
            <person name="Bowler C."/>
            <person name="Boyen C."/>
            <person name="Brownlee C."/>
            <person name="Carrano C.J."/>
            <person name="Charrier B."/>
            <person name="Cho G.Y."/>
            <person name="Coelho S.M."/>
            <person name="Collen J."/>
            <person name="Corre E."/>
            <person name="Da Silva C."/>
            <person name="Delage L."/>
            <person name="Delaroque N."/>
            <person name="Dittami S.M."/>
            <person name="Doulbeau S."/>
            <person name="Elias M."/>
            <person name="Farnham G."/>
            <person name="Gachon C.M."/>
            <person name="Gschloessl B."/>
            <person name="Heesch S."/>
            <person name="Jabbari K."/>
            <person name="Jubin C."/>
            <person name="Kawai H."/>
            <person name="Kimura K."/>
            <person name="Kloareg B."/>
            <person name="Kupper F.C."/>
            <person name="Lang D."/>
            <person name="Le Bail A."/>
            <person name="Leblanc C."/>
            <person name="Lerouge P."/>
            <person name="Lohr M."/>
            <person name="Lopez P.J."/>
            <person name="Martens C."/>
            <person name="Maumus F."/>
            <person name="Michel G."/>
            <person name="Miranda-Saavedra D."/>
            <person name="Morales J."/>
            <person name="Moreau H."/>
            <person name="Motomura T."/>
            <person name="Nagasato C."/>
            <person name="Napoli C.A."/>
            <person name="Nelson D.R."/>
            <person name="Nyvall-Collen P."/>
            <person name="Peters A.F."/>
            <person name="Pommier C."/>
            <person name="Potin P."/>
            <person name="Poulain J."/>
            <person name="Quesneville H."/>
            <person name="Read B."/>
            <person name="Rensing S.A."/>
            <person name="Ritter A."/>
            <person name="Rousvoal S."/>
            <person name="Samanta M."/>
            <person name="Samson G."/>
            <person name="Schroeder D.C."/>
            <person name="Segurens B."/>
            <person name="Strittmatter M."/>
            <person name="Tonon T."/>
            <person name="Tregear J.W."/>
            <person name="Valentin K."/>
            <person name="von Dassow P."/>
            <person name="Yamagishi T."/>
            <person name="Van de Peer Y."/>
            <person name="Wincker P."/>
        </authorList>
    </citation>
    <scope>NUCLEOTIDE SEQUENCE [LARGE SCALE GENOMIC DNA]</scope>
    <source>
        <strain evidence="3">Ec32 / CCAP1310/4</strain>
    </source>
</reference>
<dbReference type="STRING" id="2880.D7FIR5"/>
<feature type="compositionally biased region" description="Low complexity" evidence="1">
    <location>
        <begin position="133"/>
        <end position="142"/>
    </location>
</feature>
<dbReference type="Proteomes" id="UP000002630">
    <property type="component" value="Linkage Group LG08"/>
</dbReference>
<gene>
    <name evidence="2" type="ORF">Esi_0123_0012</name>
</gene>
<evidence type="ECO:0008006" key="4">
    <source>
        <dbReference type="Google" id="ProtNLM"/>
    </source>
</evidence>
<dbReference type="InterPro" id="IPR050693">
    <property type="entry name" value="Hsp70_NEF-Inhibitors"/>
</dbReference>
<dbReference type="EMBL" id="FN649733">
    <property type="protein sequence ID" value="CBJ28882.1"/>
    <property type="molecule type" value="Genomic_DNA"/>
</dbReference>
<feature type="compositionally biased region" description="Pro residues" evidence="1">
    <location>
        <begin position="123"/>
        <end position="132"/>
    </location>
</feature>
<dbReference type="InterPro" id="IPR016024">
    <property type="entry name" value="ARM-type_fold"/>
</dbReference>
<evidence type="ECO:0000256" key="1">
    <source>
        <dbReference type="SAM" id="MobiDB-lite"/>
    </source>
</evidence>
<dbReference type="EMBL" id="FN647892">
    <property type="protein sequence ID" value="CBJ28882.1"/>
    <property type="molecule type" value="Genomic_DNA"/>
</dbReference>
<feature type="compositionally biased region" description="Low complexity" evidence="1">
    <location>
        <begin position="340"/>
        <end position="350"/>
    </location>
</feature>
<dbReference type="PANTHER" id="PTHR19316:SF18">
    <property type="entry name" value="HSP70-BINDING PROTEIN 1"/>
    <property type="match status" value="1"/>
</dbReference>
<name>D7FIR5_ECTSI</name>
<protein>
    <recommendedName>
        <fullName evidence="4">Nucleotide exchange factor Fes1 domain-containing protein</fullName>
    </recommendedName>
</protein>
<evidence type="ECO:0000313" key="2">
    <source>
        <dbReference type="EMBL" id="CBJ28882.1"/>
    </source>
</evidence>
<proteinExistence type="predicted"/>
<dbReference type="Gene3D" id="1.25.10.10">
    <property type="entry name" value="Leucine-rich Repeat Variant"/>
    <property type="match status" value="1"/>
</dbReference>
<feature type="compositionally biased region" description="Low complexity" evidence="1">
    <location>
        <begin position="93"/>
        <end position="112"/>
    </location>
</feature>
<dbReference type="GO" id="GO:0005783">
    <property type="term" value="C:endoplasmic reticulum"/>
    <property type="evidence" value="ECO:0007669"/>
    <property type="project" value="TreeGrafter"/>
</dbReference>
<dbReference type="InterPro" id="IPR011989">
    <property type="entry name" value="ARM-like"/>
</dbReference>
<accession>D7FIR5</accession>
<dbReference type="SUPFAM" id="SSF48371">
    <property type="entry name" value="ARM repeat"/>
    <property type="match status" value="1"/>
</dbReference>
<dbReference type="AlphaFoldDB" id="D7FIR5"/>
<dbReference type="PANTHER" id="PTHR19316">
    <property type="entry name" value="PROTEIN FOLDING REGULATOR"/>
    <property type="match status" value="1"/>
</dbReference>
<evidence type="ECO:0000313" key="3">
    <source>
        <dbReference type="Proteomes" id="UP000002630"/>
    </source>
</evidence>
<feature type="region of interest" description="Disordered" evidence="1">
    <location>
        <begin position="81"/>
        <end position="142"/>
    </location>
</feature>
<dbReference type="InParanoid" id="D7FIR5"/>